<keyword evidence="3" id="KW-0732">Signal</keyword>
<dbReference type="Pfam" id="PF01546">
    <property type="entry name" value="Peptidase_M20"/>
    <property type="match status" value="1"/>
</dbReference>
<keyword evidence="2 5" id="KW-0378">Hydrolase</keyword>
<proteinExistence type="predicted"/>
<dbReference type="SUPFAM" id="SSF53187">
    <property type="entry name" value="Zn-dependent exopeptidases"/>
    <property type="match status" value="1"/>
</dbReference>
<evidence type="ECO:0000256" key="2">
    <source>
        <dbReference type="ARBA" id="ARBA00022801"/>
    </source>
</evidence>
<dbReference type="PANTHER" id="PTHR43808:SF17">
    <property type="entry name" value="PEPTIDASE M20"/>
    <property type="match status" value="1"/>
</dbReference>
<dbReference type="Pfam" id="PF07687">
    <property type="entry name" value="M20_dimer"/>
    <property type="match status" value="1"/>
</dbReference>
<keyword evidence="6" id="KW-1185">Reference proteome</keyword>
<evidence type="ECO:0000313" key="6">
    <source>
        <dbReference type="Proteomes" id="UP000282837"/>
    </source>
</evidence>
<feature type="domain" description="Peptidase M20 dimerisation" evidence="4">
    <location>
        <begin position="228"/>
        <end position="322"/>
    </location>
</feature>
<sequence length="436" mass="46026">MSFPMRNIMFAFASLAAVALAAPQALAAAPEEAAAKALLKSPKFAKATASLAGDYDRIVKDIITLTEIAAPPFREEARAKAYMAMLKAEGLDDVEMDGVGNVMGLRHGTGGAKGEATPLIVITAHLDTVFPEGTNVKVRRDGDTLYAPGIGDDTCSLPVLLAFIRAMKAGGFNTKADILFMGNVGEEGPGDLRGVRYLFSQGKYKDRITHFISFEPGQSERITNAGTGSRRYKVTFNGPGGHSMGDFGLVNPAYAMANAMVAFSKMQVPSDPKTVYNVGIVEGGTSVNSIPFATAMTIDMRSNGKAELDAEEKTFLAILPEAVAAENAARSTAKGKISYEAKLVGDRPGGTTPMEARIVKVADAVAKANGYAPKYSAGSTDSNIPMSKGISALTLGSGFETFRNHSLDEGLKLDKAVNLRHFNNELATVLVLAEAK</sequence>
<dbReference type="InterPro" id="IPR002933">
    <property type="entry name" value="Peptidase_M20"/>
</dbReference>
<dbReference type="Gene3D" id="3.30.70.360">
    <property type="match status" value="1"/>
</dbReference>
<keyword evidence="1" id="KW-0479">Metal-binding</keyword>
<feature type="signal peptide" evidence="3">
    <location>
        <begin position="1"/>
        <end position="27"/>
    </location>
</feature>
<name>A0A437N0A4_9SPHN</name>
<dbReference type="InterPro" id="IPR036264">
    <property type="entry name" value="Bact_exopeptidase_dim_dom"/>
</dbReference>
<evidence type="ECO:0000256" key="3">
    <source>
        <dbReference type="SAM" id="SignalP"/>
    </source>
</evidence>
<dbReference type="GO" id="GO:0016787">
    <property type="term" value="F:hydrolase activity"/>
    <property type="evidence" value="ECO:0007669"/>
    <property type="project" value="UniProtKB-KW"/>
</dbReference>
<evidence type="ECO:0000313" key="5">
    <source>
        <dbReference type="EMBL" id="RVU03352.1"/>
    </source>
</evidence>
<accession>A0A437N0A4</accession>
<comment type="caution">
    <text evidence="5">The sequence shown here is derived from an EMBL/GenBank/DDBJ whole genome shotgun (WGS) entry which is preliminary data.</text>
</comment>
<dbReference type="PANTHER" id="PTHR43808">
    <property type="entry name" value="ACETYLORNITHINE DEACETYLASE"/>
    <property type="match status" value="1"/>
</dbReference>
<dbReference type="Proteomes" id="UP000282837">
    <property type="component" value="Unassembled WGS sequence"/>
</dbReference>
<reference evidence="5 6" key="1">
    <citation type="submission" date="2019-01" db="EMBL/GenBank/DDBJ databases">
        <authorList>
            <person name="Chen W.-M."/>
        </authorList>
    </citation>
    <scope>NUCLEOTIDE SEQUENCE [LARGE SCALE GENOMIC DNA]</scope>
    <source>
        <strain evidence="5 6">FSY-9</strain>
    </source>
</reference>
<dbReference type="InterPro" id="IPR011650">
    <property type="entry name" value="Peptidase_M20_dimer"/>
</dbReference>
<dbReference type="InterPro" id="IPR050072">
    <property type="entry name" value="Peptidase_M20A"/>
</dbReference>
<evidence type="ECO:0000259" key="4">
    <source>
        <dbReference type="Pfam" id="PF07687"/>
    </source>
</evidence>
<dbReference type="AlphaFoldDB" id="A0A437N0A4"/>
<gene>
    <name evidence="5" type="ORF">EOE18_16155</name>
</gene>
<dbReference type="EMBL" id="SACO01000016">
    <property type="protein sequence ID" value="RVU03352.1"/>
    <property type="molecule type" value="Genomic_DNA"/>
</dbReference>
<dbReference type="GO" id="GO:0046872">
    <property type="term" value="F:metal ion binding"/>
    <property type="evidence" value="ECO:0007669"/>
    <property type="project" value="UniProtKB-KW"/>
</dbReference>
<evidence type="ECO:0000256" key="1">
    <source>
        <dbReference type="ARBA" id="ARBA00022723"/>
    </source>
</evidence>
<dbReference type="SUPFAM" id="SSF55031">
    <property type="entry name" value="Bacterial exopeptidase dimerisation domain"/>
    <property type="match status" value="1"/>
</dbReference>
<feature type="chain" id="PRO_5019343383" evidence="3">
    <location>
        <begin position="28"/>
        <end position="436"/>
    </location>
</feature>
<dbReference type="Gene3D" id="3.40.630.10">
    <property type="entry name" value="Zn peptidases"/>
    <property type="match status" value="1"/>
</dbReference>
<protein>
    <submittedName>
        <fullName evidence="5">M20/M25/M40 family metallo-hydrolase</fullName>
    </submittedName>
</protein>
<dbReference type="OrthoDB" id="9776600at2"/>
<organism evidence="5 6">
    <name type="scientific">Novosphingobium umbonatum</name>
    <dbReference type="NCBI Taxonomy" id="1908524"/>
    <lineage>
        <taxon>Bacteria</taxon>
        <taxon>Pseudomonadati</taxon>
        <taxon>Pseudomonadota</taxon>
        <taxon>Alphaproteobacteria</taxon>
        <taxon>Sphingomonadales</taxon>
        <taxon>Sphingomonadaceae</taxon>
        <taxon>Novosphingobium</taxon>
    </lineage>
</organism>